<evidence type="ECO:0000313" key="2">
    <source>
        <dbReference type="EMBL" id="QED11625.1"/>
    </source>
</evidence>
<dbReference type="Proteomes" id="UP000321915">
    <property type="component" value="Segment"/>
</dbReference>
<sequence>MLKFKARKYIISQLKELNPEAIDIIDQMFEEIVVVDNRTEAELHRGFAHPDYQYAVTEGQRKRWDDADTPPEGDGWERNIEAGRDGWERFDFTEESYWRRKRE</sequence>
<reference evidence="2 3" key="1">
    <citation type="submission" date="2019-07" db="EMBL/GenBank/DDBJ databases">
        <authorList>
            <person name="Abdullah A."/>
            <person name="Lima G.C."/>
            <person name="Cuneo C.K."/>
            <person name="Ennest D.C."/>
            <person name="Fritz K.J."/>
            <person name="Johnson B.T."/>
            <person name="Larson S.M."/>
            <person name="Lemunyete M.N."/>
            <person name="Murray M.B."/>
            <person name="Osmond D.E."/>
            <person name="Patras K.A."/>
            <person name="Ransibrahmanakul S."/>
            <person name="Simpson K.A."/>
            <person name="Thull B.S."/>
            <person name="Wetzel S."/>
            <person name="Bonilla J.A."/>
            <person name="Klyczek K."/>
            <person name="Garlena R.A."/>
            <person name="Russell D.A."/>
            <person name="Pope W.H."/>
            <person name="Jacobs-Sera D."/>
            <person name="Hatfull G.F."/>
        </authorList>
    </citation>
    <scope>NUCLEOTIDE SEQUENCE [LARGE SCALE GENOMIC DNA]</scope>
</reference>
<dbReference type="RefSeq" id="YP_010660502.1">
    <property type="nucleotide sequence ID" value="NC_070877.1"/>
</dbReference>
<name>A0A5B8WKM1_9CAUD</name>
<feature type="region of interest" description="Disordered" evidence="1">
    <location>
        <begin position="59"/>
        <end position="79"/>
    </location>
</feature>
<protein>
    <submittedName>
        <fullName evidence="2">Uncharacterized protein</fullName>
    </submittedName>
</protein>
<evidence type="ECO:0000313" key="3">
    <source>
        <dbReference type="Proteomes" id="UP000321915"/>
    </source>
</evidence>
<proteinExistence type="predicted"/>
<dbReference type="KEGG" id="vg:77936497"/>
<dbReference type="EMBL" id="MN183282">
    <property type="protein sequence ID" value="QED11625.1"/>
    <property type="molecule type" value="Genomic_DNA"/>
</dbReference>
<evidence type="ECO:0000256" key="1">
    <source>
        <dbReference type="SAM" id="MobiDB-lite"/>
    </source>
</evidence>
<accession>A0A5B8WKM1</accession>
<gene>
    <name evidence="2" type="primary">136</name>
    <name evidence="2" type="ORF">SEA_QUI_136</name>
</gene>
<dbReference type="GeneID" id="77936497"/>
<keyword evidence="3" id="KW-1185">Reference proteome</keyword>
<organism evidence="2 3">
    <name type="scientific">Arthrobacter phage Qui</name>
    <dbReference type="NCBI Taxonomy" id="2603260"/>
    <lineage>
        <taxon>Viruses</taxon>
        <taxon>Duplodnaviria</taxon>
        <taxon>Heunggongvirae</taxon>
        <taxon>Uroviricota</taxon>
        <taxon>Caudoviricetes</taxon>
        <taxon>Quivirus</taxon>
        <taxon>Quivirus qui</taxon>
    </lineage>
</organism>